<dbReference type="EMBL" id="AZBU02000014">
    <property type="protein sequence ID" value="TKR57896.1"/>
    <property type="molecule type" value="Genomic_DNA"/>
</dbReference>
<dbReference type="OrthoDB" id="10469838at2759"/>
<accession>A0A4U5LPP3</accession>
<dbReference type="AlphaFoldDB" id="A0A4U5LPP3"/>
<keyword evidence="1" id="KW-0732">Signal</keyword>
<dbReference type="Proteomes" id="UP000298663">
    <property type="component" value="Unassembled WGS sequence"/>
</dbReference>
<name>A0A4U5LPP3_STECR</name>
<protein>
    <submittedName>
        <fullName evidence="2">Uncharacterized protein</fullName>
    </submittedName>
</protein>
<reference evidence="2 3" key="1">
    <citation type="journal article" date="2015" name="Genome Biol.">
        <title>Comparative genomics of Steinernema reveals deeply conserved gene regulatory networks.</title>
        <authorList>
            <person name="Dillman A.R."/>
            <person name="Macchietto M."/>
            <person name="Porter C.F."/>
            <person name="Rogers A."/>
            <person name="Williams B."/>
            <person name="Antoshechkin I."/>
            <person name="Lee M.M."/>
            <person name="Goodwin Z."/>
            <person name="Lu X."/>
            <person name="Lewis E.E."/>
            <person name="Goodrich-Blair H."/>
            <person name="Stock S.P."/>
            <person name="Adams B.J."/>
            <person name="Sternberg P.W."/>
            <person name="Mortazavi A."/>
        </authorList>
    </citation>
    <scope>NUCLEOTIDE SEQUENCE [LARGE SCALE GENOMIC DNA]</scope>
    <source>
        <strain evidence="2 3">ALL</strain>
    </source>
</reference>
<keyword evidence="3" id="KW-1185">Reference proteome</keyword>
<evidence type="ECO:0000313" key="3">
    <source>
        <dbReference type="Proteomes" id="UP000298663"/>
    </source>
</evidence>
<evidence type="ECO:0000256" key="1">
    <source>
        <dbReference type="SAM" id="SignalP"/>
    </source>
</evidence>
<evidence type="ECO:0000313" key="2">
    <source>
        <dbReference type="EMBL" id="TKR57896.1"/>
    </source>
</evidence>
<feature type="chain" id="PRO_5020956387" evidence="1">
    <location>
        <begin position="24"/>
        <end position="260"/>
    </location>
</feature>
<reference evidence="2 3" key="2">
    <citation type="journal article" date="2019" name="G3 (Bethesda)">
        <title>Hybrid Assembly of the Genome of the Entomopathogenic Nematode Steinernema carpocapsae Identifies the X-Chromosome.</title>
        <authorList>
            <person name="Serra L."/>
            <person name="Macchietto M."/>
            <person name="Macias-Munoz A."/>
            <person name="McGill C.J."/>
            <person name="Rodriguez I.M."/>
            <person name="Rodriguez B."/>
            <person name="Murad R."/>
            <person name="Mortazavi A."/>
        </authorList>
    </citation>
    <scope>NUCLEOTIDE SEQUENCE [LARGE SCALE GENOMIC DNA]</scope>
    <source>
        <strain evidence="2 3">ALL</strain>
    </source>
</reference>
<gene>
    <name evidence="2" type="ORF">L596_030539</name>
</gene>
<sequence>MRSCCFCLFSLFIVTIFVGTSLSLSIPTDIDLTNLKEGTVTKPDGSKVTTQIKKESDKKTVITITETSADGGSEIVRTITRTVGSASSLDHPKGALMDPLRRIKITSDHNPTQEEFDELNADHKPGTTTKPDGTKVTTTIDKKADGSSVTTITEMMRDGTEKTKIIMSKSDGSRHMETTIKGAKVKEDPEKMKFAVTPQMASQMADAAKPGFITQPDGTKVKTTVTTEMDGTVVTKIETTKPDGTVHTKIIKKLCDETNH</sequence>
<comment type="caution">
    <text evidence="2">The sequence shown here is derived from an EMBL/GenBank/DDBJ whole genome shotgun (WGS) entry which is preliminary data.</text>
</comment>
<proteinExistence type="predicted"/>
<feature type="signal peptide" evidence="1">
    <location>
        <begin position="1"/>
        <end position="23"/>
    </location>
</feature>
<organism evidence="2 3">
    <name type="scientific">Steinernema carpocapsae</name>
    <name type="common">Entomopathogenic nematode</name>
    <dbReference type="NCBI Taxonomy" id="34508"/>
    <lineage>
        <taxon>Eukaryota</taxon>
        <taxon>Metazoa</taxon>
        <taxon>Ecdysozoa</taxon>
        <taxon>Nematoda</taxon>
        <taxon>Chromadorea</taxon>
        <taxon>Rhabditida</taxon>
        <taxon>Tylenchina</taxon>
        <taxon>Panagrolaimomorpha</taxon>
        <taxon>Strongyloidoidea</taxon>
        <taxon>Steinernematidae</taxon>
        <taxon>Steinernema</taxon>
    </lineage>
</organism>